<keyword evidence="4" id="KW-1185">Reference proteome</keyword>
<dbReference type="AlphaFoldDB" id="A0A9Q3PGU2"/>
<evidence type="ECO:0000259" key="2">
    <source>
        <dbReference type="PROSITE" id="PS50994"/>
    </source>
</evidence>
<dbReference type="GO" id="GO:0003723">
    <property type="term" value="F:RNA binding"/>
    <property type="evidence" value="ECO:0007669"/>
    <property type="project" value="UniProtKB-KW"/>
</dbReference>
<dbReference type="SUPFAM" id="SSF53098">
    <property type="entry name" value="Ribonuclease H-like"/>
    <property type="match status" value="1"/>
</dbReference>
<dbReference type="EMBL" id="AVOT02071029">
    <property type="protein sequence ID" value="MBW0561438.1"/>
    <property type="molecule type" value="Genomic_DNA"/>
</dbReference>
<dbReference type="InterPro" id="IPR001584">
    <property type="entry name" value="Integrase_cat-core"/>
</dbReference>
<dbReference type="Proteomes" id="UP000765509">
    <property type="component" value="Unassembled WGS sequence"/>
</dbReference>
<dbReference type="GO" id="GO:0015074">
    <property type="term" value="P:DNA integration"/>
    <property type="evidence" value="ECO:0007669"/>
    <property type="project" value="InterPro"/>
</dbReference>
<feature type="domain" description="Integrase catalytic" evidence="2">
    <location>
        <begin position="1"/>
        <end position="161"/>
    </location>
</feature>
<dbReference type="InterPro" id="IPR036397">
    <property type="entry name" value="RNaseH_sf"/>
</dbReference>
<name>A0A9Q3PGU2_9BASI</name>
<dbReference type="PANTHER" id="PTHR37984">
    <property type="entry name" value="PROTEIN CBG26694"/>
    <property type="match status" value="1"/>
</dbReference>
<evidence type="ECO:0000313" key="3">
    <source>
        <dbReference type="EMBL" id="MBW0561438.1"/>
    </source>
</evidence>
<dbReference type="Gene3D" id="3.30.420.10">
    <property type="entry name" value="Ribonuclease H-like superfamily/Ribonuclease H"/>
    <property type="match status" value="1"/>
</dbReference>
<dbReference type="PROSITE" id="PS50994">
    <property type="entry name" value="INTEGRASE"/>
    <property type="match status" value="1"/>
</dbReference>
<comment type="caution">
    <text evidence="3">The sequence shown here is derived from an EMBL/GenBank/DDBJ whole genome shotgun (WGS) entry which is preliminary data.</text>
</comment>
<protein>
    <recommendedName>
        <fullName evidence="2">Integrase catalytic domain-containing protein</fullName>
    </recommendedName>
</protein>
<evidence type="ECO:0000313" key="4">
    <source>
        <dbReference type="Proteomes" id="UP000765509"/>
    </source>
</evidence>
<organism evidence="3 4">
    <name type="scientific">Austropuccinia psidii MF-1</name>
    <dbReference type="NCBI Taxonomy" id="1389203"/>
    <lineage>
        <taxon>Eukaryota</taxon>
        <taxon>Fungi</taxon>
        <taxon>Dikarya</taxon>
        <taxon>Basidiomycota</taxon>
        <taxon>Pucciniomycotina</taxon>
        <taxon>Pucciniomycetes</taxon>
        <taxon>Pucciniales</taxon>
        <taxon>Sphaerophragmiaceae</taxon>
        <taxon>Austropuccinia</taxon>
    </lineage>
</organism>
<evidence type="ECO:0000256" key="1">
    <source>
        <dbReference type="ARBA" id="ARBA00022884"/>
    </source>
</evidence>
<proteinExistence type="predicted"/>
<accession>A0A9Q3PGU2</accession>
<sequence>MDWVTGLPPGGKENFNAWLIIVDRFRKSVRCLQCHKEDIAMYTALFFWNNIRSTFVVHRIIISDRDPKFTSKVWTNLYGMLCNKLSFSTAYHPQKDGLAERMIQTMEDILRGFCEYGMELKDHEGYTHDWVTLPPAVQLDYNTSQHSIAGKSPSLVEKVEPPISCGAFE</sequence>
<keyword evidence="1" id="KW-0694">RNA-binding</keyword>
<reference evidence="3" key="1">
    <citation type="submission" date="2021-03" db="EMBL/GenBank/DDBJ databases">
        <title>Draft genome sequence of rust myrtle Austropuccinia psidii MF-1, a brazilian biotype.</title>
        <authorList>
            <person name="Quecine M.C."/>
            <person name="Pachon D.M.R."/>
            <person name="Bonatelli M.L."/>
            <person name="Correr F.H."/>
            <person name="Franceschini L.M."/>
            <person name="Leite T.F."/>
            <person name="Margarido G.R.A."/>
            <person name="Almeida C.A."/>
            <person name="Ferrarezi J.A."/>
            <person name="Labate C.A."/>
        </authorList>
    </citation>
    <scope>NUCLEOTIDE SEQUENCE</scope>
    <source>
        <strain evidence="3">MF-1</strain>
    </source>
</reference>
<dbReference type="InterPro" id="IPR050951">
    <property type="entry name" value="Retrovirus_Pol_polyprotein"/>
</dbReference>
<gene>
    <name evidence="3" type="ORF">O181_101153</name>
</gene>
<dbReference type="GO" id="GO:0005634">
    <property type="term" value="C:nucleus"/>
    <property type="evidence" value="ECO:0007669"/>
    <property type="project" value="UniProtKB-ARBA"/>
</dbReference>
<dbReference type="PANTHER" id="PTHR37984:SF5">
    <property type="entry name" value="PROTEIN NYNRIN-LIKE"/>
    <property type="match status" value="1"/>
</dbReference>
<dbReference type="InterPro" id="IPR012337">
    <property type="entry name" value="RNaseH-like_sf"/>
</dbReference>
<dbReference type="OrthoDB" id="2283961at2759"/>